<dbReference type="PANTHER" id="PTHR43489">
    <property type="entry name" value="ISOMERASE"/>
    <property type="match status" value="1"/>
</dbReference>
<accession>A0A1C1YXC4</accession>
<sequence>MPRFAANLSMMFAEHAFLDRFAAAARAGFEAVEFLFPYEFDPHEIAARLQAAGLEQVLFNLPPGDWEAGERGLAALPGRRDGFRQSVRTALDHAAVLGTRRLHMMAGIADRRSEAHRTAYREALAHAADAAAEKGITVLIEPINRRDMPGYYLDDFDHAAELIGDLGRDNVKLQFDIYHRQILRGDVLRGLEQLMPLIGHVQIASVPFRNEPGTGELDDLRILRALDDLGYGGFVGCEYRPRGATGDGLGWMRDFAAS</sequence>
<dbReference type="RefSeq" id="WP_066177374.1">
    <property type="nucleotide sequence ID" value="NZ_LQZT01000010.1"/>
</dbReference>
<name>A0A1C1YXC4_9HYPH</name>
<dbReference type="SUPFAM" id="SSF51658">
    <property type="entry name" value="Xylose isomerase-like"/>
    <property type="match status" value="1"/>
</dbReference>
<dbReference type="Proteomes" id="UP000094795">
    <property type="component" value="Unassembled WGS sequence"/>
</dbReference>
<proteinExistence type="inferred from homology"/>
<feature type="active site" description="Proton donor/acceptor" evidence="3">
    <location>
        <position position="141"/>
    </location>
</feature>
<protein>
    <submittedName>
        <fullName evidence="5">Hydroxypyruvate isomerase</fullName>
    </submittedName>
</protein>
<reference evidence="5 6" key="1">
    <citation type="submission" date="2015-12" db="EMBL/GenBank/DDBJ databases">
        <authorList>
            <person name="Shamseldin A."/>
            <person name="Moawad H."/>
            <person name="Abd El-Rahim W.M."/>
            <person name="Sadowsky M.J."/>
        </authorList>
    </citation>
    <scope>NUCLEOTIDE SEQUENCE [LARGE SCALE GENOMIC DNA]</scope>
    <source>
        <strain evidence="5 6">JC234</strain>
    </source>
</reference>
<dbReference type="AlphaFoldDB" id="A0A1C1YXC4"/>
<evidence type="ECO:0000313" key="5">
    <source>
        <dbReference type="EMBL" id="OCW58148.1"/>
    </source>
</evidence>
<keyword evidence="1 2" id="KW-0413">Isomerase</keyword>
<feature type="domain" description="Xylose isomerase-like TIM barrel" evidence="4">
    <location>
        <begin position="21"/>
        <end position="254"/>
    </location>
</feature>
<dbReference type="PIRSF" id="PIRSF006241">
    <property type="entry name" value="HyI"/>
    <property type="match status" value="1"/>
</dbReference>
<evidence type="ECO:0000256" key="1">
    <source>
        <dbReference type="ARBA" id="ARBA00023235"/>
    </source>
</evidence>
<dbReference type="FunFam" id="3.20.20.150:FF:000007">
    <property type="entry name" value="Hydroxypyruvate isomerase"/>
    <property type="match status" value="1"/>
</dbReference>
<dbReference type="GO" id="GO:0046487">
    <property type="term" value="P:glyoxylate metabolic process"/>
    <property type="evidence" value="ECO:0007669"/>
    <property type="project" value="TreeGrafter"/>
</dbReference>
<dbReference type="GO" id="GO:0008903">
    <property type="term" value="F:hydroxypyruvate isomerase activity"/>
    <property type="evidence" value="ECO:0007669"/>
    <property type="project" value="TreeGrafter"/>
</dbReference>
<dbReference type="PANTHER" id="PTHR43489:SF6">
    <property type="entry name" value="HYDROXYPYRUVATE ISOMERASE-RELATED"/>
    <property type="match status" value="1"/>
</dbReference>
<dbReference type="InterPro" id="IPR053398">
    <property type="entry name" value="HPT_OtnI_isomerases"/>
</dbReference>
<evidence type="ECO:0000313" key="6">
    <source>
        <dbReference type="Proteomes" id="UP000094795"/>
    </source>
</evidence>
<dbReference type="EMBL" id="LQZT01000010">
    <property type="protein sequence ID" value="OCW58148.1"/>
    <property type="molecule type" value="Genomic_DNA"/>
</dbReference>
<evidence type="ECO:0000256" key="3">
    <source>
        <dbReference type="PIRSR" id="PIRSR006241-50"/>
    </source>
</evidence>
<dbReference type="NCBIfam" id="NF043033">
    <property type="entry name" value="OxoTetrIsom"/>
    <property type="match status" value="1"/>
</dbReference>
<evidence type="ECO:0000256" key="2">
    <source>
        <dbReference type="PIRNR" id="PIRNR006241"/>
    </source>
</evidence>
<organism evidence="5 6">
    <name type="scientific">Hoeflea olei</name>
    <dbReference type="NCBI Taxonomy" id="1480615"/>
    <lineage>
        <taxon>Bacteria</taxon>
        <taxon>Pseudomonadati</taxon>
        <taxon>Pseudomonadota</taxon>
        <taxon>Alphaproteobacteria</taxon>
        <taxon>Hyphomicrobiales</taxon>
        <taxon>Rhizobiaceae</taxon>
        <taxon>Hoeflea</taxon>
    </lineage>
</organism>
<keyword evidence="6" id="KW-1185">Reference proteome</keyword>
<gene>
    <name evidence="5" type="ORF">AWJ14_15990</name>
</gene>
<feature type="active site" description="Proton donor/acceptor" evidence="3">
    <location>
        <position position="238"/>
    </location>
</feature>
<dbReference type="OrthoDB" id="9786584at2"/>
<dbReference type="InterPro" id="IPR036237">
    <property type="entry name" value="Xyl_isomerase-like_sf"/>
</dbReference>
<dbReference type="Gene3D" id="3.20.20.150">
    <property type="entry name" value="Divalent-metal-dependent TIM barrel enzymes"/>
    <property type="match status" value="1"/>
</dbReference>
<dbReference type="InterPro" id="IPR026040">
    <property type="entry name" value="HyI-like"/>
</dbReference>
<dbReference type="STRING" id="1480615.AWJ14_15990"/>
<comment type="caution">
    <text evidence="5">The sequence shown here is derived from an EMBL/GenBank/DDBJ whole genome shotgun (WGS) entry which is preliminary data.</text>
</comment>
<dbReference type="Pfam" id="PF01261">
    <property type="entry name" value="AP_endonuc_2"/>
    <property type="match status" value="1"/>
</dbReference>
<keyword evidence="5" id="KW-0670">Pyruvate</keyword>
<dbReference type="InterPro" id="IPR013022">
    <property type="entry name" value="Xyl_isomerase-like_TIM-brl"/>
</dbReference>
<evidence type="ECO:0000259" key="4">
    <source>
        <dbReference type="Pfam" id="PF01261"/>
    </source>
</evidence>
<comment type="similarity">
    <text evidence="2">Belongs to the hyi family.</text>
</comment>
<dbReference type="InterPro" id="IPR050417">
    <property type="entry name" value="Sugar_Epim/Isomerase"/>
</dbReference>